<dbReference type="SMART" id="SM00487">
    <property type="entry name" value="DEXDc"/>
    <property type="match status" value="1"/>
</dbReference>
<name>A0ABV7WKX9_9MICO</name>
<feature type="domain" description="Helicase C-terminal" evidence="4">
    <location>
        <begin position="312"/>
        <end position="469"/>
    </location>
</feature>
<dbReference type="InterPro" id="IPR011545">
    <property type="entry name" value="DEAD/DEAH_box_helicase_dom"/>
</dbReference>
<evidence type="ECO:0000259" key="3">
    <source>
        <dbReference type="PROSITE" id="PS51192"/>
    </source>
</evidence>
<dbReference type="GO" id="GO:0016787">
    <property type="term" value="F:hydrolase activity"/>
    <property type="evidence" value="ECO:0007669"/>
    <property type="project" value="UniProtKB-KW"/>
</dbReference>
<keyword evidence="5" id="KW-0347">Helicase</keyword>
<dbReference type="Gene3D" id="3.40.50.300">
    <property type="entry name" value="P-loop containing nucleotide triphosphate hydrolases"/>
    <property type="match status" value="2"/>
</dbReference>
<evidence type="ECO:0000313" key="6">
    <source>
        <dbReference type="Proteomes" id="UP001595685"/>
    </source>
</evidence>
<dbReference type="Pfam" id="PF00270">
    <property type="entry name" value="DEAD"/>
    <property type="match status" value="1"/>
</dbReference>
<dbReference type="InterPro" id="IPR018973">
    <property type="entry name" value="MZB"/>
</dbReference>
<evidence type="ECO:0000256" key="1">
    <source>
        <dbReference type="ARBA" id="ARBA00022741"/>
    </source>
</evidence>
<dbReference type="InterPro" id="IPR001650">
    <property type="entry name" value="Helicase_C-like"/>
</dbReference>
<keyword evidence="5" id="KW-0378">Hydrolase</keyword>
<dbReference type="PROSITE" id="PS51194">
    <property type="entry name" value="HELICASE_CTER"/>
    <property type="match status" value="1"/>
</dbReference>
<dbReference type="InterPro" id="IPR027417">
    <property type="entry name" value="P-loop_NTPase"/>
</dbReference>
<evidence type="ECO:0000256" key="2">
    <source>
        <dbReference type="ARBA" id="ARBA00022840"/>
    </source>
</evidence>
<feature type="domain" description="Helicase ATP-binding" evidence="3">
    <location>
        <begin position="86"/>
        <end position="270"/>
    </location>
</feature>
<protein>
    <submittedName>
        <fullName evidence="5">DEAD/DEAH box helicase</fullName>
        <ecNumber evidence="5">3.6.4.-</ecNumber>
    </submittedName>
</protein>
<dbReference type="SMART" id="SM00490">
    <property type="entry name" value="HELICc"/>
    <property type="match status" value="1"/>
</dbReference>
<dbReference type="CDD" id="cd18797">
    <property type="entry name" value="SF2_C_Hrq"/>
    <property type="match status" value="1"/>
</dbReference>
<keyword evidence="2" id="KW-0067">ATP-binding</keyword>
<dbReference type="InterPro" id="IPR022307">
    <property type="entry name" value="Helicase_put_actinobac"/>
</dbReference>
<evidence type="ECO:0000313" key="5">
    <source>
        <dbReference type="EMBL" id="MFC3689572.1"/>
    </source>
</evidence>
<evidence type="ECO:0000259" key="4">
    <source>
        <dbReference type="PROSITE" id="PS51194"/>
    </source>
</evidence>
<sequence>MTTDQGFPAGSQELLLPQDLRLDGLPPAAAALVASRAAAARLRHVHVRPPRAASVAPMPAWVHPALVQALAAQGITSLWSHQVEAAEAARAGRHVVVSTGTASGKTLAYLLPAATASLEGAGVLGERAAPTTLYLSPTKALAADQERRLAELAVPGLRTGTVDGDAGPEQRAWVRDHAHVVLSNPDLLAHTLLPDHVRWGRLLRRLRYVVVDECHVYRGVFGAHVGSVLRRLRRVAAAHGASPTFVLASATVTEPARTASRLTGLDVEAVEVDGSPDPGAALLLWDPVVKDEPVGPDERARRRGAVSESASLVADLVGRHVTTVAFVPSRRGTETLAARTRDMLVERHGRDLGGDLARTVVPYRGGHLPEERRATERALRDGDLLAVAATSALELGVDVAGLDAVVMAGWPGSVASLRQRAGRAGRGDLPGTAVLVARDDPLDAYVLAHPASVLDAPVEAVVSDPDNPYVLLPHLAAAAAELPLTPADLDSFGPRAQEVVDALVERGDLRRRPTGWHWARQARPGVDLRGSGRGQVQLVEEETGRVLGTVEAARAEQVVHPGAVYQHLLRTYLVVELDAEAGVAVLRPSDPGWVTYPRTSTRTRLVSRERERQLGRGVLGHGGLEVLSRTTGYVRVDAATGATLGHDDLDLPERCFRTKGTWWAPDAVAAADLLADPVRALGALHAAEHAGVALVPIVATCDSFDVAGSHEVFHPDAGGPLLVVHDTWPGGAGYAERVFEAAEVWVRAALDAVAGCTCRAGCPACVVRGGCGSGNAPLDKEGAVRLLALGAG</sequence>
<proteinExistence type="predicted"/>
<dbReference type="Pfam" id="PF09369">
    <property type="entry name" value="MZB"/>
    <property type="match status" value="1"/>
</dbReference>
<dbReference type="Pfam" id="PF22982">
    <property type="entry name" value="WHD_HRQ1"/>
    <property type="match status" value="1"/>
</dbReference>
<dbReference type="PANTHER" id="PTHR47957:SF3">
    <property type="entry name" value="ATP-DEPENDENT HELICASE HRQ1"/>
    <property type="match status" value="1"/>
</dbReference>
<dbReference type="PROSITE" id="PS51192">
    <property type="entry name" value="HELICASE_ATP_BIND_1"/>
    <property type="match status" value="1"/>
</dbReference>
<comment type="caution">
    <text evidence="5">The sequence shown here is derived from an EMBL/GenBank/DDBJ whole genome shotgun (WGS) entry which is preliminary data.</text>
</comment>
<dbReference type="InterPro" id="IPR014001">
    <property type="entry name" value="Helicase_ATP-bd"/>
</dbReference>
<organism evidence="5 6">
    <name type="scientific">Aquipuribacter hungaricus</name>
    <dbReference type="NCBI Taxonomy" id="545624"/>
    <lineage>
        <taxon>Bacteria</taxon>
        <taxon>Bacillati</taxon>
        <taxon>Actinomycetota</taxon>
        <taxon>Actinomycetes</taxon>
        <taxon>Micrococcales</taxon>
        <taxon>Intrasporangiaceae</taxon>
        <taxon>Aquipuribacter</taxon>
    </lineage>
</organism>
<keyword evidence="6" id="KW-1185">Reference proteome</keyword>
<dbReference type="PANTHER" id="PTHR47957">
    <property type="entry name" value="ATP-DEPENDENT HELICASE HRQ1"/>
    <property type="match status" value="1"/>
</dbReference>
<accession>A0ABV7WKX9</accession>
<dbReference type="Proteomes" id="UP001595685">
    <property type="component" value="Unassembled WGS sequence"/>
</dbReference>
<dbReference type="RefSeq" id="WP_340291648.1">
    <property type="nucleotide sequence ID" value="NZ_JBBEOI010000045.1"/>
</dbReference>
<gene>
    <name evidence="5" type="ORF">ACFOLH_14570</name>
</gene>
<dbReference type="EC" id="3.6.4.-" evidence="5"/>
<keyword evidence="1" id="KW-0547">Nucleotide-binding</keyword>
<dbReference type="NCBIfam" id="TIGR03817">
    <property type="entry name" value="DECH_helic"/>
    <property type="match status" value="1"/>
</dbReference>
<dbReference type="EMBL" id="JBHRWW010000011">
    <property type="protein sequence ID" value="MFC3689572.1"/>
    <property type="molecule type" value="Genomic_DNA"/>
</dbReference>
<dbReference type="Pfam" id="PF00271">
    <property type="entry name" value="Helicase_C"/>
    <property type="match status" value="1"/>
</dbReference>
<dbReference type="SUPFAM" id="SSF52540">
    <property type="entry name" value="P-loop containing nucleoside triphosphate hydrolases"/>
    <property type="match status" value="1"/>
</dbReference>
<dbReference type="InterPro" id="IPR055227">
    <property type="entry name" value="HRQ1_WHD"/>
</dbReference>
<dbReference type="GO" id="GO:0004386">
    <property type="term" value="F:helicase activity"/>
    <property type="evidence" value="ECO:0007669"/>
    <property type="project" value="UniProtKB-KW"/>
</dbReference>
<reference evidence="6" key="1">
    <citation type="journal article" date="2019" name="Int. J. Syst. Evol. Microbiol.">
        <title>The Global Catalogue of Microorganisms (GCM) 10K type strain sequencing project: providing services to taxonomists for standard genome sequencing and annotation.</title>
        <authorList>
            <consortium name="The Broad Institute Genomics Platform"/>
            <consortium name="The Broad Institute Genome Sequencing Center for Infectious Disease"/>
            <person name="Wu L."/>
            <person name="Ma J."/>
        </authorList>
    </citation>
    <scope>NUCLEOTIDE SEQUENCE [LARGE SCALE GENOMIC DNA]</scope>
    <source>
        <strain evidence="6">NCAIM B.02333</strain>
    </source>
</reference>